<gene>
    <name evidence="2" type="ORF">C2857_004692</name>
</gene>
<dbReference type="Gene3D" id="3.90.1150.10">
    <property type="entry name" value="Aspartate Aminotransferase, domain 1"/>
    <property type="match status" value="1"/>
</dbReference>
<dbReference type="PANTHER" id="PTHR43586">
    <property type="entry name" value="CYSTEINE DESULFURASE"/>
    <property type="match status" value="1"/>
</dbReference>
<dbReference type="AlphaFoldDB" id="A0A7S9KV27"/>
<evidence type="ECO:0000313" key="3">
    <source>
        <dbReference type="Proteomes" id="UP000594364"/>
    </source>
</evidence>
<name>A0A7S9KV27_EPIFF</name>
<evidence type="ECO:0000259" key="1">
    <source>
        <dbReference type="Pfam" id="PF00266"/>
    </source>
</evidence>
<dbReference type="Pfam" id="PF00266">
    <property type="entry name" value="Aminotran_5"/>
    <property type="match status" value="1"/>
</dbReference>
<proteinExistence type="predicted"/>
<protein>
    <recommendedName>
        <fullName evidence="1">Aminotransferase class V domain-containing protein</fullName>
    </recommendedName>
</protein>
<dbReference type="InterPro" id="IPR015422">
    <property type="entry name" value="PyrdxlP-dep_Trfase_small"/>
</dbReference>
<evidence type="ECO:0000313" key="2">
    <source>
        <dbReference type="EMBL" id="QPH06310.1"/>
    </source>
</evidence>
<dbReference type="Proteomes" id="UP000594364">
    <property type="component" value="Chromosome 4"/>
</dbReference>
<dbReference type="PANTHER" id="PTHR43586:SF21">
    <property type="entry name" value="PYRIDOXAL PHOSPHATE (PLP)-DEPENDENT ASPARTATE AMINOTRANSFERASE SUPERFAMILY"/>
    <property type="match status" value="1"/>
</dbReference>
<dbReference type="EMBL" id="CP031388">
    <property type="protein sequence ID" value="QPH06310.1"/>
    <property type="molecule type" value="Genomic_DNA"/>
</dbReference>
<dbReference type="Gene3D" id="3.40.640.10">
    <property type="entry name" value="Type I PLP-dependent aspartate aminotransferase-like (Major domain)"/>
    <property type="match status" value="1"/>
</dbReference>
<dbReference type="OrthoDB" id="420046at2759"/>
<sequence length="187" mass="20999">MQCESLDTRLGVGLSELIFSVFWVARNGVAWAPHRPVDVKALGVDFYTFSWYKIFGPHLAQLYARRSVHQRHVKSLNHYHIEPTTLDAKLALGTNMHELERNLVSIIDYLDEVKWSSIIDYEAVICKPQIDYLIARPDTYAIYGEKSSDPELRVSMGSAGYTCIPAIASSITPVDARLVKMVSPGDA</sequence>
<keyword evidence="3" id="KW-1185">Reference proteome</keyword>
<dbReference type="InterPro" id="IPR015421">
    <property type="entry name" value="PyrdxlP-dep_Trfase_major"/>
</dbReference>
<feature type="domain" description="Aminotransferase class V" evidence="1">
    <location>
        <begin position="28"/>
        <end position="125"/>
    </location>
</feature>
<accession>A0A7S9KV27</accession>
<organism evidence="2 3">
    <name type="scientific">Epichloe festucae (strain Fl1)</name>
    <dbReference type="NCBI Taxonomy" id="877507"/>
    <lineage>
        <taxon>Eukaryota</taxon>
        <taxon>Fungi</taxon>
        <taxon>Dikarya</taxon>
        <taxon>Ascomycota</taxon>
        <taxon>Pezizomycotina</taxon>
        <taxon>Sordariomycetes</taxon>
        <taxon>Hypocreomycetidae</taxon>
        <taxon>Hypocreales</taxon>
        <taxon>Clavicipitaceae</taxon>
        <taxon>Epichloe</taxon>
    </lineage>
</organism>
<reference evidence="2 3" key="1">
    <citation type="journal article" date="2018" name="PLoS Genet.">
        <title>Repeat elements organise 3D genome structure and mediate transcription in the filamentous fungus Epichloe festucae.</title>
        <authorList>
            <person name="Winter D.J."/>
            <person name="Ganley A.R.D."/>
            <person name="Young C.A."/>
            <person name="Liachko I."/>
            <person name="Schardl C.L."/>
            <person name="Dupont P.Y."/>
            <person name="Berry D."/>
            <person name="Ram A."/>
            <person name="Scott B."/>
            <person name="Cox M.P."/>
        </authorList>
    </citation>
    <scope>NUCLEOTIDE SEQUENCE [LARGE SCALE GENOMIC DNA]</scope>
    <source>
        <strain evidence="2 3">Fl1</strain>
    </source>
</reference>
<dbReference type="InterPro" id="IPR015424">
    <property type="entry name" value="PyrdxlP-dep_Trfase"/>
</dbReference>
<dbReference type="InterPro" id="IPR000192">
    <property type="entry name" value="Aminotrans_V_dom"/>
</dbReference>
<dbReference type="SUPFAM" id="SSF53383">
    <property type="entry name" value="PLP-dependent transferases"/>
    <property type="match status" value="1"/>
</dbReference>